<dbReference type="EMBL" id="KZ395996">
    <property type="protein sequence ID" value="PIO54500.1"/>
    <property type="molecule type" value="Genomic_DNA"/>
</dbReference>
<protein>
    <recommendedName>
        <fullName evidence="7">Methionyl/Leucyl tRNA synthetase domain-containing protein</fullName>
    </recommendedName>
</protein>
<feature type="domain" description="Methionyl/Leucyl tRNA synthetase" evidence="7">
    <location>
        <begin position="60"/>
        <end position="147"/>
    </location>
</feature>
<organism evidence="8 9">
    <name type="scientific">Teladorsagia circumcincta</name>
    <name type="common">Brown stomach worm</name>
    <name type="synonym">Ostertagia circumcincta</name>
    <dbReference type="NCBI Taxonomy" id="45464"/>
    <lineage>
        <taxon>Eukaryota</taxon>
        <taxon>Metazoa</taxon>
        <taxon>Ecdysozoa</taxon>
        <taxon>Nematoda</taxon>
        <taxon>Chromadorea</taxon>
        <taxon>Rhabditida</taxon>
        <taxon>Rhabditina</taxon>
        <taxon>Rhabditomorpha</taxon>
        <taxon>Strongyloidea</taxon>
        <taxon>Trichostrongylidae</taxon>
        <taxon>Teladorsagia</taxon>
    </lineage>
</organism>
<dbReference type="Proteomes" id="UP000230423">
    <property type="component" value="Unassembled WGS sequence"/>
</dbReference>
<sequence>MLQQGSLDGSIVGPAGIRADQMTDAVWDYIFLGNVYDSATMPVPEEKLIALRKEYPIDMRVSGKDLVQNHLTYLLYNHVAIWPDQPEMWPKSIRANGHLLLNNEKMSKNTGNFMTLIDGIETFSADGMRLSLADAGDAVEDANFVFSMADAAILRLYNLIEWVRDI</sequence>
<evidence type="ECO:0000256" key="1">
    <source>
        <dbReference type="ARBA" id="ARBA00005594"/>
    </source>
</evidence>
<dbReference type="Gene3D" id="3.40.50.620">
    <property type="entry name" value="HUPs"/>
    <property type="match status" value="1"/>
</dbReference>
<keyword evidence="2" id="KW-0436">Ligase</keyword>
<evidence type="ECO:0000259" key="7">
    <source>
        <dbReference type="Pfam" id="PF09334"/>
    </source>
</evidence>
<evidence type="ECO:0000256" key="2">
    <source>
        <dbReference type="ARBA" id="ARBA00022598"/>
    </source>
</evidence>
<evidence type="ECO:0000256" key="3">
    <source>
        <dbReference type="ARBA" id="ARBA00022741"/>
    </source>
</evidence>
<dbReference type="Pfam" id="PF09334">
    <property type="entry name" value="tRNA-synt_1g"/>
    <property type="match status" value="1"/>
</dbReference>
<gene>
    <name evidence="8" type="ORF">TELCIR_24136</name>
</gene>
<dbReference type="InterPro" id="IPR014729">
    <property type="entry name" value="Rossmann-like_a/b/a_fold"/>
</dbReference>
<dbReference type="GO" id="GO:0004823">
    <property type="term" value="F:leucine-tRNA ligase activity"/>
    <property type="evidence" value="ECO:0007669"/>
    <property type="project" value="InterPro"/>
</dbReference>
<keyword evidence="6" id="KW-0030">Aminoacyl-tRNA synthetase</keyword>
<dbReference type="GO" id="GO:0005524">
    <property type="term" value="F:ATP binding"/>
    <property type="evidence" value="ECO:0007669"/>
    <property type="project" value="UniProtKB-KW"/>
</dbReference>
<dbReference type="InterPro" id="IPR015413">
    <property type="entry name" value="Methionyl/Leucyl_tRNA_Synth"/>
</dbReference>
<evidence type="ECO:0000313" key="9">
    <source>
        <dbReference type="Proteomes" id="UP000230423"/>
    </source>
</evidence>
<evidence type="ECO:0000256" key="5">
    <source>
        <dbReference type="ARBA" id="ARBA00022917"/>
    </source>
</evidence>
<reference evidence="8 9" key="1">
    <citation type="submission" date="2015-09" db="EMBL/GenBank/DDBJ databases">
        <title>Draft genome of the parasitic nematode Teladorsagia circumcincta isolate WARC Sus (inbred).</title>
        <authorList>
            <person name="Mitreva M."/>
        </authorList>
    </citation>
    <scope>NUCLEOTIDE SEQUENCE [LARGE SCALE GENOMIC DNA]</scope>
    <source>
        <strain evidence="8 9">S</strain>
    </source>
</reference>
<evidence type="ECO:0000256" key="6">
    <source>
        <dbReference type="ARBA" id="ARBA00023146"/>
    </source>
</evidence>
<keyword evidence="4" id="KW-0067">ATP-binding</keyword>
<accession>A0A2G9TAU1</accession>
<keyword evidence="9" id="KW-1185">Reference proteome</keyword>
<evidence type="ECO:0000313" key="8">
    <source>
        <dbReference type="EMBL" id="PIO54500.1"/>
    </source>
</evidence>
<dbReference type="PANTHER" id="PTHR45794:SF1">
    <property type="entry name" value="LEUCINE--TRNA LIGASE, CYTOPLASMIC"/>
    <property type="match status" value="1"/>
</dbReference>
<keyword evidence="5" id="KW-0648">Protein biosynthesis</keyword>
<name>A0A2G9TAU1_TELCI</name>
<keyword evidence="3" id="KW-0547">Nucleotide-binding</keyword>
<dbReference type="OrthoDB" id="10249672at2759"/>
<feature type="non-terminal residue" evidence="8">
    <location>
        <position position="166"/>
    </location>
</feature>
<dbReference type="AlphaFoldDB" id="A0A2G9TAU1"/>
<dbReference type="GO" id="GO:0006429">
    <property type="term" value="P:leucyl-tRNA aminoacylation"/>
    <property type="evidence" value="ECO:0007669"/>
    <property type="project" value="InterPro"/>
</dbReference>
<dbReference type="PANTHER" id="PTHR45794">
    <property type="entry name" value="LEUCYL-TRNA SYNTHETASE"/>
    <property type="match status" value="1"/>
</dbReference>
<comment type="similarity">
    <text evidence="1">Belongs to the class-I aminoacyl-tRNA synthetase family.</text>
</comment>
<dbReference type="InterPro" id="IPR004493">
    <property type="entry name" value="Leu-tRNA-synth_Ia_arc/euk"/>
</dbReference>
<proteinExistence type="inferred from homology"/>
<dbReference type="SUPFAM" id="SSF52374">
    <property type="entry name" value="Nucleotidylyl transferase"/>
    <property type="match status" value="1"/>
</dbReference>
<evidence type="ECO:0000256" key="4">
    <source>
        <dbReference type="ARBA" id="ARBA00022840"/>
    </source>
</evidence>